<feature type="domain" description="Helicase ATP-binding" evidence="11">
    <location>
        <begin position="283"/>
        <end position="448"/>
    </location>
</feature>
<evidence type="ECO:0000259" key="11">
    <source>
        <dbReference type="PROSITE" id="PS51192"/>
    </source>
</evidence>
<keyword evidence="3" id="KW-0540">Nuclease</keyword>
<evidence type="ECO:0000256" key="10">
    <source>
        <dbReference type="RuleBase" id="RU364115"/>
    </source>
</evidence>
<dbReference type="Gene3D" id="3.90.1570.50">
    <property type="match status" value="1"/>
</dbReference>
<dbReference type="EMBL" id="CP018889">
    <property type="protein sequence ID" value="AUI70297.1"/>
    <property type="molecule type" value="Genomic_DNA"/>
</dbReference>
<dbReference type="STRING" id="288004.AL038_06910"/>
<proteinExistence type="inferred from homology"/>
<dbReference type="KEGG" id="blep:AL038_06910"/>
<dbReference type="InterPro" id="IPR014001">
    <property type="entry name" value="Helicase_ATP-bd"/>
</dbReference>
<dbReference type="Gene3D" id="3.40.50.300">
    <property type="entry name" value="P-loop containing nucleotide triphosphate hydrolases"/>
    <property type="match status" value="2"/>
</dbReference>
<dbReference type="CDD" id="cd18030">
    <property type="entry name" value="DEXHc_RE_I_HsdR"/>
    <property type="match status" value="1"/>
</dbReference>
<evidence type="ECO:0000256" key="6">
    <source>
        <dbReference type="ARBA" id="ARBA00022759"/>
    </source>
</evidence>
<dbReference type="AlphaFoldDB" id="A0A2N9YIG0"/>
<dbReference type="PANTHER" id="PTHR30195">
    <property type="entry name" value="TYPE I SITE-SPECIFIC DEOXYRIBONUCLEASE PROTEIN SUBUNIT M AND R"/>
    <property type="match status" value="1"/>
</dbReference>
<sequence>MRNNDYSENTLIEQPAIQIFQQLGWKTANLFKEDPNNPKERKHQREVILTPRLRASLQKLNPNLPDIAYTQAIEELTRDRSLMIPINANQNFYECLKNGVKVSFKNPQGQDTHETLKIIDWNNPRNNDFFLVSQLWIKGELYTRRPDLIGFINGLPLLFIELKSVTQPLENAYKDNLRDYKTAIPQLFIPNAIILLSNGSQTRIGTLSASWEQFFNWEKISEAPSPYKTSLETALHGICTPENILDIIENFTVFETGHNGLIKKIAKNHQYLGVNEAVQAVANSEDNQGKLGVFWHTQGSGKSLSMVFFTQKVLRKLKGNWTFLIITDRQELDEQIYKTFVHTNAITKEAKTQANSGEHLKQLLQEDHRYIFSLIQKFRTETGATYPKLSDRHDIIVITDEAHRSQYDTLALNMRNALPNAAFIGFTGTPLIQDEEQRTREVFGDYVSIYNFRQSIHDKATVPLYYENRIPELQLSNENFNAEIENILEAAILDENQEKCLEKELSQTYHLITRDARLEVIAKDVVEHFCGRGYQGKAMMICIDKATAVKMYDKVQKYWQQRLKTADKQQTAEMQTVEMAVIVSQSQSEIEELKQKGVDIIPHRKRMTTENLDERFKNPADNLRFVFVCAMWITGFDVPSCSTIYLDKPMRNHTLMQTIARANRVTQGKVAGLIVDYVGVFKNLQQALAIYAAPSADMINGFIDNPIEDKQALVTELQSLLTDAKNFCQTRGVNIQAIQQAQRLDKVRLIDDAVECLLKNEEEKKLFILKTQEISRIFKAILPDKLASAIQPDTSVLVVLAQKIQSLTPSISVDGVLQEINHLLDKSVRVEEYQIKPEKNLLNLSELDFDALAQQFKSSPHQRTNIESLRTQLQQKLTTLLNQNHARRDYQTHFERLIDDYNAGSQNLTQFFELLLTFAKTLSEEEKRHIREGLTEEELALFDILQEPNLTPQEQAQIKKGAKALLARLKREKLILDWQTKQSVRAEIKVTIEEVLDNYLPEPTYTRALFRTKCEQTYQHVYSVW</sequence>
<comment type="similarity">
    <text evidence="2 10">Belongs to the HsdR family.</text>
</comment>
<dbReference type="InterPro" id="IPR007409">
    <property type="entry name" value="Restrct_endonuc_type1_HsdR_N"/>
</dbReference>
<comment type="catalytic activity">
    <reaction evidence="1 10">
        <text>Endonucleolytic cleavage of DNA to give random double-stranded fragments with terminal 5'-phosphates, ATP is simultaneously hydrolyzed.</text>
        <dbReference type="EC" id="3.1.21.3"/>
    </reaction>
</comment>
<comment type="function">
    <text evidence="10">Subunit R is required for both nuclease and ATPase activities, but not for modification.</text>
</comment>
<dbReference type="InterPro" id="IPR055180">
    <property type="entry name" value="HsdR_RecA-like_helicase_dom_2"/>
</dbReference>
<dbReference type="SUPFAM" id="SSF52540">
    <property type="entry name" value="P-loop containing nucleoside triphosphate hydrolases"/>
    <property type="match status" value="2"/>
</dbReference>
<keyword evidence="5 10" id="KW-0680">Restriction system</keyword>
<keyword evidence="6" id="KW-0255">Endonuclease</keyword>
<keyword evidence="8 10" id="KW-0067">ATP-binding</keyword>
<dbReference type="Pfam" id="PF22679">
    <property type="entry name" value="T1R_D3-like"/>
    <property type="match status" value="1"/>
</dbReference>
<comment type="subunit">
    <text evidence="10">The type I restriction/modification system is composed of three polypeptides R, M and S.</text>
</comment>
<keyword evidence="7 10" id="KW-0378">Hydrolase</keyword>
<dbReference type="InterPro" id="IPR021810">
    <property type="entry name" value="T1RH-like_C"/>
</dbReference>
<dbReference type="GO" id="GO:0009307">
    <property type="term" value="P:DNA restriction-modification system"/>
    <property type="evidence" value="ECO:0007669"/>
    <property type="project" value="UniProtKB-KW"/>
</dbReference>
<dbReference type="SMART" id="SM00487">
    <property type="entry name" value="DEXDc"/>
    <property type="match status" value="1"/>
</dbReference>
<evidence type="ECO:0000313" key="12">
    <source>
        <dbReference type="EMBL" id="AUI70297.1"/>
    </source>
</evidence>
<dbReference type="Proteomes" id="UP000234271">
    <property type="component" value="Chromosome"/>
</dbReference>
<dbReference type="Pfam" id="PF04313">
    <property type="entry name" value="HSDR_N"/>
    <property type="match status" value="1"/>
</dbReference>
<dbReference type="InterPro" id="IPR040980">
    <property type="entry name" value="SWI2_SNF2"/>
</dbReference>
<dbReference type="Pfam" id="PF11867">
    <property type="entry name" value="T1RH-like_C"/>
    <property type="match status" value="1"/>
</dbReference>
<evidence type="ECO:0000256" key="4">
    <source>
        <dbReference type="ARBA" id="ARBA00022741"/>
    </source>
</evidence>
<evidence type="ECO:0000256" key="8">
    <source>
        <dbReference type="ARBA" id="ARBA00022840"/>
    </source>
</evidence>
<evidence type="ECO:0000256" key="7">
    <source>
        <dbReference type="ARBA" id="ARBA00022801"/>
    </source>
</evidence>
<dbReference type="PROSITE" id="PS51192">
    <property type="entry name" value="HELICASE_ATP_BIND_1"/>
    <property type="match status" value="1"/>
</dbReference>
<name>A0A2N9YIG0_9GAMM</name>
<dbReference type="GO" id="GO:0003677">
    <property type="term" value="F:DNA binding"/>
    <property type="evidence" value="ECO:0007669"/>
    <property type="project" value="UniProtKB-KW"/>
</dbReference>
<reference evidence="13" key="1">
    <citation type="submission" date="2016-12" db="EMBL/GenBank/DDBJ databases">
        <title>Complete Genome Sequence of Beggiatoa leptomitiformis D-401.</title>
        <authorList>
            <person name="Fomenkov A."/>
            <person name="Vincze T."/>
            <person name="Grabovich M."/>
            <person name="Anton B.P."/>
            <person name="Dubinina G."/>
            <person name="Orlova M."/>
            <person name="Belousova E."/>
            <person name="Roberts R.J."/>
        </authorList>
    </citation>
    <scope>NUCLEOTIDE SEQUENCE [LARGE SCALE GENOMIC DNA]</scope>
    <source>
        <strain evidence="13">D-401</strain>
    </source>
</reference>
<keyword evidence="13" id="KW-1185">Reference proteome</keyword>
<dbReference type="GO" id="GO:0005524">
    <property type="term" value="F:ATP binding"/>
    <property type="evidence" value="ECO:0007669"/>
    <property type="project" value="UniProtKB-KW"/>
</dbReference>
<evidence type="ECO:0000313" key="13">
    <source>
        <dbReference type="Proteomes" id="UP000234271"/>
    </source>
</evidence>
<dbReference type="InterPro" id="IPR004473">
    <property type="entry name" value="Restrct_endonuc_typeI_HsdR"/>
</dbReference>
<dbReference type="NCBIfam" id="TIGR00348">
    <property type="entry name" value="hsdR"/>
    <property type="match status" value="1"/>
</dbReference>
<protein>
    <recommendedName>
        <fullName evidence="10">Type I restriction enzyme endonuclease subunit</fullName>
        <shortName evidence="10">R protein</shortName>
        <ecNumber evidence="10">3.1.21.3</ecNumber>
    </recommendedName>
</protein>
<accession>A0A2N9YIG0</accession>
<evidence type="ECO:0000256" key="1">
    <source>
        <dbReference type="ARBA" id="ARBA00000851"/>
    </source>
</evidence>
<dbReference type="PANTHER" id="PTHR30195:SF15">
    <property type="entry name" value="TYPE I RESTRICTION ENZYME HINDI ENDONUCLEASE SUBUNIT"/>
    <property type="match status" value="1"/>
</dbReference>
<dbReference type="CDD" id="cd18800">
    <property type="entry name" value="SF2_C_EcoR124I-like"/>
    <property type="match status" value="1"/>
</dbReference>
<dbReference type="InterPro" id="IPR051268">
    <property type="entry name" value="Type-I_R_enzyme_R_subunit"/>
</dbReference>
<gene>
    <name evidence="12" type="ORF">BLE401_17395</name>
</gene>
<keyword evidence="9 10" id="KW-0238">DNA-binding</keyword>
<evidence type="ECO:0000256" key="2">
    <source>
        <dbReference type="ARBA" id="ARBA00008598"/>
    </source>
</evidence>
<evidence type="ECO:0000256" key="3">
    <source>
        <dbReference type="ARBA" id="ARBA00022722"/>
    </source>
</evidence>
<dbReference type="EC" id="3.1.21.3" evidence="10"/>
<keyword evidence="4 10" id="KW-0547">Nucleotide-binding</keyword>
<evidence type="ECO:0000256" key="5">
    <source>
        <dbReference type="ARBA" id="ARBA00022747"/>
    </source>
</evidence>
<dbReference type="GO" id="GO:0009035">
    <property type="term" value="F:type I site-specific deoxyribonuclease activity"/>
    <property type="evidence" value="ECO:0007669"/>
    <property type="project" value="UniProtKB-EC"/>
</dbReference>
<dbReference type="REBASE" id="231444">
    <property type="entry name" value="Ble401ORF17405P"/>
</dbReference>
<dbReference type="OrthoDB" id="9758243at2"/>
<evidence type="ECO:0000256" key="9">
    <source>
        <dbReference type="ARBA" id="ARBA00023125"/>
    </source>
</evidence>
<dbReference type="CDD" id="cd22332">
    <property type="entry name" value="HsdR_N"/>
    <property type="match status" value="1"/>
</dbReference>
<dbReference type="RefSeq" id="WP_062150917.1">
    <property type="nucleotide sequence ID" value="NZ_CP012373.2"/>
</dbReference>
<dbReference type="InterPro" id="IPR027417">
    <property type="entry name" value="P-loop_NTPase"/>
</dbReference>
<organism evidence="12 13">
    <name type="scientific">Beggiatoa leptomitoformis</name>
    <dbReference type="NCBI Taxonomy" id="288004"/>
    <lineage>
        <taxon>Bacteria</taxon>
        <taxon>Pseudomonadati</taxon>
        <taxon>Pseudomonadota</taxon>
        <taxon>Gammaproteobacteria</taxon>
        <taxon>Thiotrichales</taxon>
        <taxon>Thiotrichaceae</taxon>
        <taxon>Beggiatoa</taxon>
    </lineage>
</organism>
<dbReference type="Pfam" id="PF18766">
    <property type="entry name" value="SWI2_SNF2"/>
    <property type="match status" value="1"/>
</dbReference>